<evidence type="ECO:0000256" key="1">
    <source>
        <dbReference type="SAM" id="SignalP"/>
    </source>
</evidence>
<dbReference type="InterPro" id="IPR039015">
    <property type="entry name" value="ENDOD1"/>
</dbReference>
<dbReference type="PANTHER" id="PTHR21472:SF26">
    <property type="entry name" value="ENDONUCLEASE DOMAIN CONTAINING 1"/>
    <property type="match status" value="1"/>
</dbReference>
<dbReference type="AlphaFoldDB" id="A0A2B4RE07"/>
<accession>A0A2B4RE07</accession>
<protein>
    <recommendedName>
        <fullName evidence="2">DNA/RNA non-specific endonuclease/pyrophosphatase/phosphodiesterase domain-containing protein</fullName>
    </recommendedName>
</protein>
<comment type="caution">
    <text evidence="3">The sequence shown here is derived from an EMBL/GenBank/DDBJ whole genome shotgun (WGS) entry which is preliminary data.</text>
</comment>
<dbReference type="OrthoDB" id="5955262at2759"/>
<keyword evidence="4" id="KW-1185">Reference proteome</keyword>
<keyword evidence="1" id="KW-0732">Signal</keyword>
<evidence type="ECO:0000259" key="2">
    <source>
        <dbReference type="SMART" id="SM00892"/>
    </source>
</evidence>
<dbReference type="Pfam" id="PF01223">
    <property type="entry name" value="Endonuclease_NS"/>
    <property type="match status" value="1"/>
</dbReference>
<proteinExistence type="predicted"/>
<dbReference type="GO" id="GO:0003676">
    <property type="term" value="F:nucleic acid binding"/>
    <property type="evidence" value="ECO:0007669"/>
    <property type="project" value="InterPro"/>
</dbReference>
<feature type="signal peptide" evidence="1">
    <location>
        <begin position="1"/>
        <end position="22"/>
    </location>
</feature>
<evidence type="ECO:0000313" key="3">
    <source>
        <dbReference type="EMBL" id="PFX15063.1"/>
    </source>
</evidence>
<dbReference type="EMBL" id="LSMT01000691">
    <property type="protein sequence ID" value="PFX15063.1"/>
    <property type="molecule type" value="Genomic_DNA"/>
</dbReference>
<dbReference type="GO" id="GO:0046872">
    <property type="term" value="F:metal ion binding"/>
    <property type="evidence" value="ECO:0007669"/>
    <property type="project" value="InterPro"/>
</dbReference>
<dbReference type="InterPro" id="IPR044929">
    <property type="entry name" value="DNA/RNA_non-sp_Endonuclease_sf"/>
</dbReference>
<sequence>MKTTYIWCFFFTALVLSESAFAKLISGSATSLPKKRSVQPPFFAGGIPPTGLPGTTQDMALHQQTLPDDPPNTPPYFVSLFDPSTNTPFYSAYKVTPIQAGNLGNEKRPGGIKFKDPPGVPGVSIAYKEAIADTTQPGKPNQALTRGHLNPSAINSLDKRFMTATYTFTNAVPQFAATNFYLTNFESRVENYAKNNCGRKDGTLYLLSGTSENGLIINQEGKPVQDLSNQIPKPYQRDTFVQGTIKLVTPRSTWTAGCCIWLKPGEARRAESFAVMSNNQNKRTKVLLTEMRVLDLEELLKTPPSAAVNLFPGEEECRRPENNIPL</sequence>
<dbReference type="InterPro" id="IPR044925">
    <property type="entry name" value="His-Me_finger_sf"/>
</dbReference>
<organism evidence="3 4">
    <name type="scientific">Stylophora pistillata</name>
    <name type="common">Smooth cauliflower coral</name>
    <dbReference type="NCBI Taxonomy" id="50429"/>
    <lineage>
        <taxon>Eukaryota</taxon>
        <taxon>Metazoa</taxon>
        <taxon>Cnidaria</taxon>
        <taxon>Anthozoa</taxon>
        <taxon>Hexacorallia</taxon>
        <taxon>Scleractinia</taxon>
        <taxon>Astrocoeniina</taxon>
        <taxon>Pocilloporidae</taxon>
        <taxon>Stylophora</taxon>
    </lineage>
</organism>
<dbReference type="GO" id="GO:0016787">
    <property type="term" value="F:hydrolase activity"/>
    <property type="evidence" value="ECO:0007669"/>
    <property type="project" value="InterPro"/>
</dbReference>
<dbReference type="SMART" id="SM00892">
    <property type="entry name" value="Endonuclease_NS"/>
    <property type="match status" value="1"/>
</dbReference>
<dbReference type="InterPro" id="IPR001604">
    <property type="entry name" value="Endo_G_ENPP1-like_dom"/>
</dbReference>
<dbReference type="PANTHER" id="PTHR21472">
    <property type="entry name" value="ENDONUCLEASE DOMAIN-CONTAINING 1 PROTEIN ENDOD1"/>
    <property type="match status" value="1"/>
</dbReference>
<dbReference type="Gene3D" id="3.40.570.10">
    <property type="entry name" value="Extracellular Endonuclease, subunit A"/>
    <property type="match status" value="1"/>
</dbReference>
<reference evidence="4" key="1">
    <citation type="journal article" date="2017" name="bioRxiv">
        <title>Comparative analysis of the genomes of Stylophora pistillata and Acropora digitifera provides evidence for extensive differences between species of corals.</title>
        <authorList>
            <person name="Voolstra C.R."/>
            <person name="Li Y."/>
            <person name="Liew Y.J."/>
            <person name="Baumgarten S."/>
            <person name="Zoccola D."/>
            <person name="Flot J.-F."/>
            <person name="Tambutte S."/>
            <person name="Allemand D."/>
            <person name="Aranda M."/>
        </authorList>
    </citation>
    <scope>NUCLEOTIDE SEQUENCE [LARGE SCALE GENOMIC DNA]</scope>
</reference>
<dbReference type="Proteomes" id="UP000225706">
    <property type="component" value="Unassembled WGS sequence"/>
</dbReference>
<feature type="domain" description="DNA/RNA non-specific endonuclease/pyrophosphatase/phosphodiesterase" evidence="2">
    <location>
        <begin position="73"/>
        <end position="306"/>
    </location>
</feature>
<name>A0A2B4RE07_STYPI</name>
<dbReference type="SUPFAM" id="SSF54060">
    <property type="entry name" value="His-Me finger endonucleases"/>
    <property type="match status" value="1"/>
</dbReference>
<evidence type="ECO:0000313" key="4">
    <source>
        <dbReference type="Proteomes" id="UP000225706"/>
    </source>
</evidence>
<feature type="chain" id="PRO_5013016024" description="DNA/RNA non-specific endonuclease/pyrophosphatase/phosphodiesterase domain-containing protein" evidence="1">
    <location>
        <begin position="23"/>
        <end position="326"/>
    </location>
</feature>
<gene>
    <name evidence="3" type="ORF">AWC38_SpisGene20738</name>
</gene>